<proteinExistence type="predicted"/>
<organism evidence="2 3">
    <name type="scientific">Alteromonas macleodii</name>
    <name type="common">Pseudoalteromonas macleodii</name>
    <dbReference type="NCBI Taxonomy" id="28108"/>
    <lineage>
        <taxon>Bacteria</taxon>
        <taxon>Pseudomonadati</taxon>
        <taxon>Pseudomonadota</taxon>
        <taxon>Gammaproteobacteria</taxon>
        <taxon>Alteromonadales</taxon>
        <taxon>Alteromonadaceae</taxon>
        <taxon>Alteromonas/Salinimonas group</taxon>
        <taxon>Alteromonas</taxon>
    </lineage>
</organism>
<feature type="transmembrane region" description="Helical" evidence="1">
    <location>
        <begin position="253"/>
        <end position="276"/>
    </location>
</feature>
<protein>
    <recommendedName>
        <fullName evidence="4">DUF3307 domain-containing protein</fullName>
    </recommendedName>
</protein>
<dbReference type="AlphaFoldDB" id="A0A6T9Y251"/>
<keyword evidence="1" id="KW-1133">Transmembrane helix</keyword>
<keyword evidence="1" id="KW-0812">Transmembrane</keyword>
<sequence length="283" mass="30710">MIAETSKGAIVNAVPDFAQPELLVGLLLAHLLADFYFQPYSWVKQRNERHALALPLYLHALLHGALAFIALVLLSGNGSMATIGIATLIIAVSHFKIDVIKSYCSQNTTAFVIDQLAHVAVILGVFLYDTNQWHSALALLKLLGAQHLAVLLAYLAVLKPSSIIIKQLLSPWSSEVLTNKPPSAHPNDPPTITTEAQQTLSLAGQRIGYLERVLMLTFVLLNQFSAIGFLIAAKSIFRFGDLTKHQDRKLTEYVLLGTFTSVAMTFAIGLACAAALGQLPIKS</sequence>
<feature type="transmembrane region" description="Helical" evidence="1">
    <location>
        <begin position="80"/>
        <end position="97"/>
    </location>
</feature>
<keyword evidence="1" id="KW-0472">Membrane</keyword>
<dbReference type="Pfam" id="PF11750">
    <property type="entry name" value="DUF3307"/>
    <property type="match status" value="1"/>
</dbReference>
<evidence type="ECO:0000313" key="2">
    <source>
        <dbReference type="EMBL" id="CAB9493782.1"/>
    </source>
</evidence>
<evidence type="ECO:0000256" key="1">
    <source>
        <dbReference type="SAM" id="Phobius"/>
    </source>
</evidence>
<name>A0A6T9Y251_ALTMA</name>
<dbReference type="InterPro" id="IPR021737">
    <property type="entry name" value="Phage_phiKZ_Orf197"/>
</dbReference>
<evidence type="ECO:0000313" key="3">
    <source>
        <dbReference type="Proteomes" id="UP000509458"/>
    </source>
</evidence>
<dbReference type="Proteomes" id="UP000509458">
    <property type="component" value="Chromosome"/>
</dbReference>
<accession>A0A6T9Y251</accession>
<evidence type="ECO:0008006" key="4">
    <source>
        <dbReference type="Google" id="ProtNLM"/>
    </source>
</evidence>
<dbReference type="RefSeq" id="WP_179983260.1">
    <property type="nucleotide sequence ID" value="NZ_LR812090.1"/>
</dbReference>
<feature type="transmembrane region" description="Helical" evidence="1">
    <location>
        <begin position="109"/>
        <end position="128"/>
    </location>
</feature>
<feature type="transmembrane region" description="Helical" evidence="1">
    <location>
        <begin position="134"/>
        <end position="157"/>
    </location>
</feature>
<feature type="transmembrane region" description="Helical" evidence="1">
    <location>
        <begin position="52"/>
        <end position="74"/>
    </location>
</feature>
<feature type="transmembrane region" description="Helical" evidence="1">
    <location>
        <begin position="213"/>
        <end position="233"/>
    </location>
</feature>
<dbReference type="EMBL" id="LR812090">
    <property type="protein sequence ID" value="CAB9493782.1"/>
    <property type="molecule type" value="Genomic_DNA"/>
</dbReference>
<reference evidence="2 3" key="1">
    <citation type="submission" date="2020-06" db="EMBL/GenBank/DDBJ databases">
        <authorList>
            <person name="Duchaud E."/>
        </authorList>
    </citation>
    <scope>NUCLEOTIDE SEQUENCE [LARGE SCALE GENOMIC DNA]</scope>
    <source>
        <strain evidence="2">Alteromonas fortis</strain>
    </source>
</reference>
<gene>
    <name evidence="2" type="ORF">ALFOR1_30711</name>
</gene>